<name>A0A645CDM5_9ZZZZ</name>
<reference evidence="1" key="1">
    <citation type="submission" date="2019-08" db="EMBL/GenBank/DDBJ databases">
        <authorList>
            <person name="Kucharzyk K."/>
            <person name="Murdoch R.W."/>
            <person name="Higgins S."/>
            <person name="Loffler F."/>
        </authorList>
    </citation>
    <scope>NUCLEOTIDE SEQUENCE</scope>
</reference>
<evidence type="ECO:0000313" key="1">
    <source>
        <dbReference type="EMBL" id="MPM75047.1"/>
    </source>
</evidence>
<organism evidence="1">
    <name type="scientific">bioreactor metagenome</name>
    <dbReference type="NCBI Taxonomy" id="1076179"/>
    <lineage>
        <taxon>unclassified sequences</taxon>
        <taxon>metagenomes</taxon>
        <taxon>ecological metagenomes</taxon>
    </lineage>
</organism>
<accession>A0A645CDM5</accession>
<sequence length="113" mass="12768">MQQILAPVALLRNFRKQRQIETECLRPDDGLIQLRQDFAVHIGNQVRLACPERILRADILPWIAHYSLSSFPGAASWGGASDGWMSEDSAAACSAFFFSMFFNSSRKVFRSEN</sequence>
<gene>
    <name evidence="1" type="ORF">SDC9_122038</name>
</gene>
<proteinExistence type="predicted"/>
<comment type="caution">
    <text evidence="1">The sequence shown here is derived from an EMBL/GenBank/DDBJ whole genome shotgun (WGS) entry which is preliminary data.</text>
</comment>
<dbReference type="EMBL" id="VSSQ01026370">
    <property type="protein sequence ID" value="MPM75047.1"/>
    <property type="molecule type" value="Genomic_DNA"/>
</dbReference>
<dbReference type="AlphaFoldDB" id="A0A645CDM5"/>
<protein>
    <submittedName>
        <fullName evidence="1">Uncharacterized protein</fullName>
    </submittedName>
</protein>